<feature type="compositionally biased region" description="Basic and acidic residues" evidence="7">
    <location>
        <begin position="1"/>
        <end position="11"/>
    </location>
</feature>
<sequence length="1027" mass="111526">MTSPEVERLAILDKVGGPGSGPSGPSSGKRVTFGSLQPHPHHSHPNQHPNRHGHTSHQRFANQSGGGRRLSNVTAGSAPSTSSAITPTGAQDDSGAKKPPANAAATSAMKRPSNYPRQLRKRSYSFSEGHSKQSLLAAAPFINNAKRWKNVNKHNNAGLKRNHKNVLPSKFLLGGNIRDPLNLNSLSNEKMSKIMNAVTPESSPLPTPKHRKAEHKIEVLIPPNISDPLNLNAVVDENEYESKLISPNLAAMNEKRKKKFRYRKRARSTSSKASLIMANAREHESEPEHEIDCSLDARDDEDVLNQSDSAITQEPKAPILKRNPKEIEAPPPKSTSTKDEVASPVSPPPATRQFKGSKNNFQTAKNSTKASKVQQAQSKAQHKIVEPRVMGVNRFHQKNKKFEYGNYNRYYGYRAPNAEDDPRLKYLKAEWFAGKEVLDIGCNVGQLTMALGRLFHTKSIIGMDIDKGLIEVARKRLRHVASQTKASNTAPKHGESKDSKKSPQFPANLPQIFGPLDPASGLRFQQDSNSAEQYPRNVKFVCGNYVLENEELLQTVQPEFDVISCFSTTKWMHLNFGDEGLKRAFKRIFAQLRPGGLFVLEAQGLPSYRLKKKLTERIYENFQKIKLKPEQFSDYLIHQVGFSSGHNIAVPHHSSKGFQRPIQIFVKRASSSYHASSTATTPYSGPSPHIPPKRCYAPSLTPTYNKYTPLHSPSANLYKNPNRTPSAGATPQPGPSATPNSDDDKFSRPANPTLYLGGFTPHYSPGHTPTYSGYQQGLTPGYSGPSPEDNPAHRRPSQHSPVYTGPPPGLISNASTPGHTAEQSEDFLEPGYAPSQSGYTPSNPGTPSHIAGPSGFSPGPYSPGNATPKGGYRTPGTSSNSPNTRSATSPQIQQPEVSGNTTPHPGPSGTSPADQQKYLWYGDSSSGGNTPQSNYDPSTSPQVYPTHYPPIGEDTYSNPATPNSPAANGGPNSPIPGPSVSYSPTAQVQSHESRLSLSPAPPPSIQSPSPVGSVPSYSPRQGPESPT</sequence>
<feature type="compositionally biased region" description="Basic residues" evidence="7">
    <location>
        <begin position="256"/>
        <end position="267"/>
    </location>
</feature>
<feature type="compositionally biased region" description="Polar residues" evidence="7">
    <location>
        <begin position="834"/>
        <end position="846"/>
    </location>
</feature>
<feature type="compositionally biased region" description="Low complexity" evidence="7">
    <location>
        <begin position="852"/>
        <end position="864"/>
    </location>
</feature>
<feature type="compositionally biased region" description="Low complexity" evidence="7">
    <location>
        <begin position="74"/>
        <end position="90"/>
    </location>
</feature>
<dbReference type="GO" id="GO:0008173">
    <property type="term" value="F:RNA methyltransferase activity"/>
    <property type="evidence" value="ECO:0007669"/>
    <property type="project" value="UniProtKB-UniRule"/>
</dbReference>
<evidence type="ECO:0000256" key="1">
    <source>
        <dbReference type="ARBA" id="ARBA00008361"/>
    </source>
</evidence>
<feature type="region of interest" description="Disordered" evidence="7">
    <location>
        <begin position="256"/>
        <end position="290"/>
    </location>
</feature>
<feature type="compositionally biased region" description="Polar residues" evidence="7">
    <location>
        <begin position="354"/>
        <end position="366"/>
    </location>
</feature>
<dbReference type="InterPro" id="IPR029063">
    <property type="entry name" value="SAM-dependent_MTases_sf"/>
</dbReference>
<reference evidence="9 10" key="1">
    <citation type="journal article" date="2018" name="Nat. Ecol. Evol.">
        <title>Genomic signatures of mitonuclear coevolution across populations of Tigriopus californicus.</title>
        <authorList>
            <person name="Barreto F.S."/>
            <person name="Watson E.T."/>
            <person name="Lima T.G."/>
            <person name="Willett C.S."/>
            <person name="Edmands S."/>
            <person name="Li W."/>
            <person name="Burton R.S."/>
        </authorList>
    </citation>
    <scope>NUCLEOTIDE SEQUENCE [LARGE SCALE GENOMIC DNA]</scope>
    <source>
        <strain evidence="9 10">San Diego</strain>
    </source>
</reference>
<feature type="compositionally biased region" description="Polar residues" evidence="7">
    <location>
        <begin position="875"/>
        <end position="897"/>
    </location>
</feature>
<dbReference type="InterPro" id="IPR010675">
    <property type="entry name" value="Bin3_C"/>
</dbReference>
<feature type="region of interest" description="Disordered" evidence="7">
    <location>
        <begin position="307"/>
        <end position="381"/>
    </location>
</feature>
<feature type="compositionally biased region" description="Basic and acidic residues" evidence="7">
    <location>
        <begin position="280"/>
        <end position="290"/>
    </location>
</feature>
<feature type="region of interest" description="Disordered" evidence="7">
    <location>
        <begin position="1"/>
        <end position="118"/>
    </location>
</feature>
<dbReference type="CDD" id="cd02440">
    <property type="entry name" value="AdoMet_MTases"/>
    <property type="match status" value="1"/>
</dbReference>
<dbReference type="PROSITE" id="PS51515">
    <property type="entry name" value="BIN3_SAM"/>
    <property type="match status" value="1"/>
</dbReference>
<keyword evidence="4 5" id="KW-0949">S-adenosyl-L-methionine</keyword>
<evidence type="ECO:0000256" key="7">
    <source>
        <dbReference type="SAM" id="MobiDB-lite"/>
    </source>
</evidence>
<feature type="compositionally biased region" description="Polar residues" evidence="7">
    <location>
        <begin position="955"/>
        <end position="964"/>
    </location>
</feature>
<feature type="compositionally biased region" description="Polar residues" evidence="7">
    <location>
        <begin position="923"/>
        <end position="943"/>
    </location>
</feature>
<dbReference type="STRING" id="6832.A0A553NFU7"/>
<feature type="domain" description="Bin3-type SAM" evidence="8">
    <location>
        <begin position="421"/>
        <end position="670"/>
    </location>
</feature>
<feature type="compositionally biased region" description="Basic and acidic residues" evidence="7">
    <location>
        <begin position="492"/>
        <end position="501"/>
    </location>
</feature>
<dbReference type="AlphaFoldDB" id="A0A553NFU7"/>
<feature type="compositionally biased region" description="Basic residues" evidence="7">
    <location>
        <begin position="39"/>
        <end position="57"/>
    </location>
</feature>
<proteinExistence type="inferred from homology"/>
<dbReference type="Proteomes" id="UP000318571">
    <property type="component" value="Chromosome 10"/>
</dbReference>
<protein>
    <recommendedName>
        <fullName evidence="6">RNA methyltransferase</fullName>
        <ecNumber evidence="6">2.1.1.-</ecNumber>
    </recommendedName>
</protein>
<evidence type="ECO:0000256" key="5">
    <source>
        <dbReference type="PROSITE-ProRule" id="PRU00848"/>
    </source>
</evidence>
<comment type="similarity">
    <text evidence="1 6">Belongs to the methyltransferase superfamily.</text>
</comment>
<name>A0A553NFU7_TIGCA</name>
<keyword evidence="2 6" id="KW-0489">Methyltransferase</keyword>
<feature type="compositionally biased region" description="Polar residues" evidence="7">
    <location>
        <begin position="767"/>
        <end position="778"/>
    </location>
</feature>
<feature type="compositionally biased region" description="Polar residues" evidence="7">
    <location>
        <begin position="481"/>
        <end position="490"/>
    </location>
</feature>
<feature type="region of interest" description="Disordered" evidence="7">
    <location>
        <begin position="481"/>
        <end position="504"/>
    </location>
</feature>
<feature type="compositionally biased region" description="Low complexity" evidence="7">
    <location>
        <begin position="367"/>
        <end position="379"/>
    </location>
</feature>
<evidence type="ECO:0000256" key="4">
    <source>
        <dbReference type="ARBA" id="ARBA00022691"/>
    </source>
</evidence>
<dbReference type="OrthoDB" id="10017101at2759"/>
<dbReference type="GO" id="GO:0008171">
    <property type="term" value="F:O-methyltransferase activity"/>
    <property type="evidence" value="ECO:0007669"/>
    <property type="project" value="UniProtKB-UniRule"/>
</dbReference>
<dbReference type="EMBL" id="VCGU01000458">
    <property type="protein sequence ID" value="TRY64317.1"/>
    <property type="molecule type" value="Genomic_DNA"/>
</dbReference>
<feature type="region of interest" description="Disordered" evidence="7">
    <location>
        <begin position="676"/>
        <end position="1027"/>
    </location>
</feature>
<keyword evidence="3 6" id="KW-0808">Transferase</keyword>
<feature type="compositionally biased region" description="Low complexity" evidence="7">
    <location>
        <begin position="1006"/>
        <end position="1019"/>
    </location>
</feature>
<comment type="caution">
    <text evidence="9">The sequence shown here is derived from an EMBL/GenBank/DDBJ whole genome shotgun (WGS) entry which is preliminary data.</text>
</comment>
<dbReference type="PANTHER" id="PTHR12315">
    <property type="entry name" value="BICOID-INTERACTING PROTEIN RELATED"/>
    <property type="match status" value="1"/>
</dbReference>
<dbReference type="Pfam" id="PF06859">
    <property type="entry name" value="Bin3"/>
    <property type="match status" value="1"/>
</dbReference>
<organism evidence="9 10">
    <name type="scientific">Tigriopus californicus</name>
    <name type="common">Marine copepod</name>
    <dbReference type="NCBI Taxonomy" id="6832"/>
    <lineage>
        <taxon>Eukaryota</taxon>
        <taxon>Metazoa</taxon>
        <taxon>Ecdysozoa</taxon>
        <taxon>Arthropoda</taxon>
        <taxon>Crustacea</taxon>
        <taxon>Multicrustacea</taxon>
        <taxon>Hexanauplia</taxon>
        <taxon>Copepoda</taxon>
        <taxon>Harpacticoida</taxon>
        <taxon>Harpacticidae</taxon>
        <taxon>Tigriopus</taxon>
    </lineage>
</organism>
<dbReference type="PANTHER" id="PTHR12315:SF0">
    <property type="entry name" value="7SK SNRNA METHYLPHOSPHATE CAPPING ENZYME"/>
    <property type="match status" value="1"/>
</dbReference>
<accession>A0A553NFU7</accession>
<evidence type="ECO:0000259" key="8">
    <source>
        <dbReference type="PROSITE" id="PS51515"/>
    </source>
</evidence>
<feature type="compositionally biased region" description="Polar residues" evidence="7">
    <location>
        <begin position="700"/>
        <end position="740"/>
    </location>
</feature>
<evidence type="ECO:0000313" key="10">
    <source>
        <dbReference type="Proteomes" id="UP000318571"/>
    </source>
</evidence>
<dbReference type="InterPro" id="IPR039772">
    <property type="entry name" value="Bin3-like"/>
</dbReference>
<dbReference type="GO" id="GO:0017069">
    <property type="term" value="F:snRNA binding"/>
    <property type="evidence" value="ECO:0007669"/>
    <property type="project" value="TreeGrafter"/>
</dbReference>
<gene>
    <name evidence="9" type="ORF">TCAL_04624</name>
</gene>
<evidence type="ECO:0000256" key="6">
    <source>
        <dbReference type="RuleBase" id="RU367087"/>
    </source>
</evidence>
<evidence type="ECO:0000256" key="2">
    <source>
        <dbReference type="ARBA" id="ARBA00022603"/>
    </source>
</evidence>
<dbReference type="GO" id="GO:0032259">
    <property type="term" value="P:methylation"/>
    <property type="evidence" value="ECO:0007669"/>
    <property type="project" value="UniProtKB-KW"/>
</dbReference>
<dbReference type="GO" id="GO:0040031">
    <property type="term" value="P:snRNA modification"/>
    <property type="evidence" value="ECO:0007669"/>
    <property type="project" value="TreeGrafter"/>
</dbReference>
<dbReference type="Gene3D" id="3.40.50.150">
    <property type="entry name" value="Vaccinia Virus protein VP39"/>
    <property type="match status" value="1"/>
</dbReference>
<dbReference type="InterPro" id="IPR024160">
    <property type="entry name" value="BIN3_SAM-bd_dom"/>
</dbReference>
<dbReference type="EC" id="2.1.1.-" evidence="6"/>
<dbReference type="SUPFAM" id="SSF53335">
    <property type="entry name" value="S-adenosyl-L-methionine-dependent methyltransferases"/>
    <property type="match status" value="1"/>
</dbReference>
<evidence type="ECO:0000256" key="3">
    <source>
        <dbReference type="ARBA" id="ARBA00022679"/>
    </source>
</evidence>
<evidence type="ECO:0000313" key="9">
    <source>
        <dbReference type="EMBL" id="TRY64317.1"/>
    </source>
</evidence>
<feature type="compositionally biased region" description="Polar residues" evidence="7">
    <location>
        <begin position="980"/>
        <end position="990"/>
    </location>
</feature>
<keyword evidence="10" id="KW-1185">Reference proteome</keyword>
<feature type="compositionally biased region" description="Low complexity" evidence="7">
    <location>
        <begin position="898"/>
        <end position="912"/>
    </location>
</feature>